<dbReference type="Proteomes" id="UP000077266">
    <property type="component" value="Unassembled WGS sequence"/>
</dbReference>
<dbReference type="InterPro" id="IPR023393">
    <property type="entry name" value="START-like_dom_sf"/>
</dbReference>
<dbReference type="GO" id="GO:0006457">
    <property type="term" value="P:protein folding"/>
    <property type="evidence" value="ECO:0007669"/>
    <property type="project" value="TreeGrafter"/>
</dbReference>
<dbReference type="SUPFAM" id="SSF55961">
    <property type="entry name" value="Bet v1-like"/>
    <property type="match status" value="1"/>
</dbReference>
<dbReference type="Gene3D" id="3.15.10.20">
    <property type="entry name" value="Activator of Hsp90 ATPase Aha1, N-terminal domain"/>
    <property type="match status" value="1"/>
</dbReference>
<feature type="transmembrane region" description="Helical" evidence="3">
    <location>
        <begin position="354"/>
        <end position="373"/>
    </location>
</feature>
<keyword evidence="3" id="KW-0812">Transmembrane</keyword>
<evidence type="ECO:0000256" key="3">
    <source>
        <dbReference type="SAM" id="Phobius"/>
    </source>
</evidence>
<dbReference type="Gene3D" id="3.30.530.20">
    <property type="match status" value="1"/>
</dbReference>
<dbReference type="PANTHER" id="PTHR13009">
    <property type="entry name" value="HEAT SHOCK PROTEIN 90 HSP90 CO-CHAPERONE AHA-1"/>
    <property type="match status" value="1"/>
</dbReference>
<dbReference type="InParanoid" id="A0A165F3C7"/>
<keyword evidence="6" id="KW-1185">Reference proteome</keyword>
<dbReference type="FunCoup" id="A0A165F3C7">
    <property type="interactions" value="880"/>
</dbReference>
<dbReference type="Pfam" id="PF09229">
    <property type="entry name" value="Aha1_N"/>
    <property type="match status" value="1"/>
</dbReference>
<feature type="domain" description="Activator of Hsp90 ATPase AHSA1-like N-terminal" evidence="4">
    <location>
        <begin position="13"/>
        <end position="150"/>
    </location>
</feature>
<name>A0A165F3C7_EXIGL</name>
<dbReference type="InterPro" id="IPR036338">
    <property type="entry name" value="Aha1"/>
</dbReference>
<evidence type="ECO:0000313" key="6">
    <source>
        <dbReference type="Proteomes" id="UP000077266"/>
    </source>
</evidence>
<dbReference type="EMBL" id="KV426103">
    <property type="protein sequence ID" value="KZV88295.1"/>
    <property type="molecule type" value="Genomic_DNA"/>
</dbReference>
<gene>
    <name evidence="5" type="ORF">EXIGLDRAFT_839327</name>
</gene>
<proteinExistence type="inferred from homology"/>
<comment type="similarity">
    <text evidence="1">Belongs to the AHA1 family.</text>
</comment>
<evidence type="ECO:0000256" key="2">
    <source>
        <dbReference type="SAM" id="MobiDB-lite"/>
    </source>
</evidence>
<dbReference type="SUPFAM" id="SSF103111">
    <property type="entry name" value="Activator of Hsp90 ATPase, Aha1"/>
    <property type="match status" value="1"/>
</dbReference>
<evidence type="ECO:0000313" key="5">
    <source>
        <dbReference type="EMBL" id="KZV88295.1"/>
    </source>
</evidence>
<dbReference type="GO" id="GO:0005829">
    <property type="term" value="C:cytosol"/>
    <property type="evidence" value="ECO:0007669"/>
    <property type="project" value="TreeGrafter"/>
</dbReference>
<dbReference type="InterPro" id="IPR015310">
    <property type="entry name" value="AHSA1-like_N"/>
</dbReference>
<feature type="region of interest" description="Disordered" evidence="2">
    <location>
        <begin position="150"/>
        <end position="199"/>
    </location>
</feature>
<evidence type="ECO:0000256" key="1">
    <source>
        <dbReference type="ARBA" id="ARBA00006817"/>
    </source>
</evidence>
<dbReference type="STRING" id="1314781.A0A165F3C7"/>
<protein>
    <recommendedName>
        <fullName evidence="4">Activator of Hsp90 ATPase AHSA1-like N-terminal domain-containing protein</fullName>
    </recommendedName>
</protein>
<dbReference type="SMART" id="SM01000">
    <property type="entry name" value="Aha1_N"/>
    <property type="match status" value="1"/>
</dbReference>
<keyword evidence="3" id="KW-0472">Membrane</keyword>
<dbReference type="PANTHER" id="PTHR13009:SF22">
    <property type="entry name" value="LD43819P"/>
    <property type="match status" value="1"/>
</dbReference>
<dbReference type="GO" id="GO:0001671">
    <property type="term" value="F:ATPase activator activity"/>
    <property type="evidence" value="ECO:0007669"/>
    <property type="project" value="InterPro"/>
</dbReference>
<dbReference type="OrthoDB" id="567237at2759"/>
<feature type="compositionally biased region" description="Polar residues" evidence="2">
    <location>
        <begin position="155"/>
        <end position="165"/>
    </location>
</feature>
<dbReference type="GO" id="GO:0051087">
    <property type="term" value="F:protein-folding chaperone binding"/>
    <property type="evidence" value="ECO:0007669"/>
    <property type="project" value="InterPro"/>
</dbReference>
<organism evidence="5 6">
    <name type="scientific">Exidia glandulosa HHB12029</name>
    <dbReference type="NCBI Taxonomy" id="1314781"/>
    <lineage>
        <taxon>Eukaryota</taxon>
        <taxon>Fungi</taxon>
        <taxon>Dikarya</taxon>
        <taxon>Basidiomycota</taxon>
        <taxon>Agaricomycotina</taxon>
        <taxon>Agaricomycetes</taxon>
        <taxon>Auriculariales</taxon>
        <taxon>Exidiaceae</taxon>
        <taxon>Exidia</taxon>
    </lineage>
</organism>
<evidence type="ECO:0000259" key="4">
    <source>
        <dbReference type="SMART" id="SM01000"/>
    </source>
</evidence>
<reference evidence="5 6" key="1">
    <citation type="journal article" date="2016" name="Mol. Biol. Evol.">
        <title>Comparative Genomics of Early-Diverging Mushroom-Forming Fungi Provides Insights into the Origins of Lignocellulose Decay Capabilities.</title>
        <authorList>
            <person name="Nagy L.G."/>
            <person name="Riley R."/>
            <person name="Tritt A."/>
            <person name="Adam C."/>
            <person name="Daum C."/>
            <person name="Floudas D."/>
            <person name="Sun H."/>
            <person name="Yadav J.S."/>
            <person name="Pangilinan J."/>
            <person name="Larsson K.H."/>
            <person name="Matsuura K."/>
            <person name="Barry K."/>
            <person name="Labutti K."/>
            <person name="Kuo R."/>
            <person name="Ohm R.A."/>
            <person name="Bhattacharya S.S."/>
            <person name="Shirouzu T."/>
            <person name="Yoshinaga Y."/>
            <person name="Martin F.M."/>
            <person name="Grigoriev I.V."/>
            <person name="Hibbett D.S."/>
        </authorList>
    </citation>
    <scope>NUCLEOTIDE SEQUENCE [LARGE SCALE GENOMIC DNA]</scope>
    <source>
        <strain evidence="5 6">HHB12029</strain>
    </source>
</reference>
<keyword evidence="3" id="KW-1133">Transmembrane helix</keyword>
<sequence>MASSFVANYHWKSKGVKPWADDWFKRELPTLSLDGDAGTVKIDQVTEIDGDAELGNRKAKLLAIFDCKIELDWSGTTKSGEDVKGTLVIPEVSHETALDQISDYVYNWTLKTPSTKEVDALFAFARKQFPPVLEAKFAKFPVELLETHGGDLTVKPSSNDPSRNGTPAPAGASSYAPAPPAPSAAAAAPTKPKPKATNTSSVTVEASFMASADDLFGLLTDEKRIPMWSRAPAQSNVEAGGSFSLFGGGVKGTYASLNRPTQFVQNWMLDNPKWPDGHTATLTTSLEQSSESTTLKLALNGVPKGMEDEITNNLQGYYIRGLKSIGYVEVARLPPPRRASPPPPPAQNALQRQWLALAFAALAIVGAFALPLFTSSPTSRS</sequence>
<dbReference type="Pfam" id="PF08327">
    <property type="entry name" value="AHSA1"/>
    <property type="match status" value="1"/>
</dbReference>
<accession>A0A165F3C7</accession>
<dbReference type="AlphaFoldDB" id="A0A165F3C7"/>
<dbReference type="InterPro" id="IPR013538">
    <property type="entry name" value="ASHA1/2-like_C"/>
</dbReference>
<feature type="compositionally biased region" description="Low complexity" evidence="2">
    <location>
        <begin position="166"/>
        <end position="176"/>
    </location>
</feature>